<evidence type="ECO:0000259" key="9">
    <source>
        <dbReference type="PROSITE" id="PS50881"/>
    </source>
</evidence>
<evidence type="ECO:0000256" key="3">
    <source>
        <dbReference type="ARBA" id="ARBA00023274"/>
    </source>
</evidence>
<evidence type="ECO:0000256" key="8">
    <source>
        <dbReference type="SAM" id="MobiDB-lite"/>
    </source>
</evidence>
<evidence type="ECO:0000256" key="5">
    <source>
        <dbReference type="ARBA" id="ARBA00035519"/>
    </source>
</evidence>
<feature type="domain" description="S5 DRBM" evidence="9">
    <location>
        <begin position="31"/>
        <end position="94"/>
    </location>
</feature>
<dbReference type="Gene3D" id="3.30.160.20">
    <property type="match status" value="1"/>
</dbReference>
<dbReference type="Gene3D" id="3.30.230.10">
    <property type="match status" value="1"/>
</dbReference>
<dbReference type="GO" id="GO:0003735">
    <property type="term" value="F:structural constituent of ribosome"/>
    <property type="evidence" value="ECO:0007669"/>
    <property type="project" value="UniProtKB-UniRule"/>
</dbReference>
<dbReference type="GO" id="GO:1990904">
    <property type="term" value="C:ribonucleoprotein complex"/>
    <property type="evidence" value="ECO:0007669"/>
    <property type="project" value="UniProtKB-UniRule"/>
</dbReference>
<dbReference type="Pfam" id="PF00333">
    <property type="entry name" value="Ribosomal_S5"/>
    <property type="match status" value="1"/>
</dbReference>
<gene>
    <name evidence="10" type="ORF">A2569_01770</name>
</gene>
<dbReference type="GO" id="GO:0003723">
    <property type="term" value="F:RNA binding"/>
    <property type="evidence" value="ECO:0007669"/>
    <property type="project" value="InterPro"/>
</dbReference>
<dbReference type="PROSITE" id="PS50881">
    <property type="entry name" value="S5_DSRBD"/>
    <property type="match status" value="1"/>
</dbReference>
<dbReference type="SUPFAM" id="SSF54211">
    <property type="entry name" value="Ribosomal protein S5 domain 2-like"/>
    <property type="match status" value="1"/>
</dbReference>
<evidence type="ECO:0000313" key="10">
    <source>
        <dbReference type="EMBL" id="OHA60041.1"/>
    </source>
</evidence>
<dbReference type="Pfam" id="PF03719">
    <property type="entry name" value="Ribosomal_S5_C"/>
    <property type="match status" value="1"/>
</dbReference>
<dbReference type="PANTHER" id="PTHR48277:SF1">
    <property type="entry name" value="MITOCHONDRIAL RIBOSOMAL PROTEIN S5"/>
    <property type="match status" value="1"/>
</dbReference>
<evidence type="ECO:0000256" key="4">
    <source>
        <dbReference type="ARBA" id="ARBA00035255"/>
    </source>
</evidence>
<reference evidence="10 11" key="1">
    <citation type="journal article" date="2016" name="Nat. Commun.">
        <title>Thousands of microbial genomes shed light on interconnected biogeochemical processes in an aquifer system.</title>
        <authorList>
            <person name="Anantharaman K."/>
            <person name="Brown C.T."/>
            <person name="Hug L.A."/>
            <person name="Sharon I."/>
            <person name="Castelle C.J."/>
            <person name="Probst A.J."/>
            <person name="Thomas B.C."/>
            <person name="Singh A."/>
            <person name="Wilkins M.J."/>
            <person name="Karaoz U."/>
            <person name="Brodie E.L."/>
            <person name="Williams K.H."/>
            <person name="Hubbard S.S."/>
            <person name="Banfield J.F."/>
        </authorList>
    </citation>
    <scope>NUCLEOTIDE SEQUENCE [LARGE SCALE GENOMIC DNA]</scope>
</reference>
<feature type="region of interest" description="Disordered" evidence="8">
    <location>
        <begin position="1"/>
        <end position="30"/>
    </location>
</feature>
<evidence type="ECO:0000256" key="7">
    <source>
        <dbReference type="RuleBase" id="RU003823"/>
    </source>
</evidence>
<dbReference type="STRING" id="1802440.A2569_01770"/>
<protein>
    <recommendedName>
        <fullName evidence="4">Small ribosomal subunit protein uS5</fullName>
    </recommendedName>
    <alternativeName>
        <fullName evidence="5">30S ribosomal protein S5</fullName>
    </alternativeName>
</protein>
<keyword evidence="2 6" id="KW-0689">Ribosomal protein</keyword>
<accession>A0A1G2QJA8</accession>
<evidence type="ECO:0000313" key="11">
    <source>
        <dbReference type="Proteomes" id="UP000177090"/>
    </source>
</evidence>
<dbReference type="GO" id="GO:0006412">
    <property type="term" value="P:translation"/>
    <property type="evidence" value="ECO:0007669"/>
    <property type="project" value="InterPro"/>
</dbReference>
<dbReference type="GO" id="GO:0005840">
    <property type="term" value="C:ribosome"/>
    <property type="evidence" value="ECO:0007669"/>
    <property type="project" value="UniProtKB-KW"/>
</dbReference>
<sequence>MGRGGNRGNSGFSRGGSRGPRRATEREKPEYDQKIIDVRRVARVVSGGRRFSFSVALVAGNRKGKVGVGLGKASDTTLAIDKAMRDAKRTMLTLTLTKTMSIPHETAAKYCSARVLIKPAHGRGLVAGSSVRNVLALGGITDVNAKLLSKTKNKLNNARAAMEALRVFAA</sequence>
<name>A0A1G2QJA8_9BACT</name>
<keyword evidence="3 6" id="KW-0687">Ribonucleoprotein</keyword>
<evidence type="ECO:0000256" key="6">
    <source>
        <dbReference type="PROSITE-ProRule" id="PRU00268"/>
    </source>
</evidence>
<dbReference type="SUPFAM" id="SSF54768">
    <property type="entry name" value="dsRNA-binding domain-like"/>
    <property type="match status" value="1"/>
</dbReference>
<dbReference type="InterPro" id="IPR013810">
    <property type="entry name" value="Ribosomal_uS5_N"/>
</dbReference>
<dbReference type="PANTHER" id="PTHR48277">
    <property type="entry name" value="MITOCHONDRIAL RIBOSOMAL PROTEIN S5"/>
    <property type="match status" value="1"/>
</dbReference>
<dbReference type="FunFam" id="3.30.230.10:FF:000002">
    <property type="entry name" value="30S ribosomal protein S5"/>
    <property type="match status" value="1"/>
</dbReference>
<evidence type="ECO:0000256" key="2">
    <source>
        <dbReference type="ARBA" id="ARBA00022980"/>
    </source>
</evidence>
<dbReference type="Proteomes" id="UP000177090">
    <property type="component" value="Unassembled WGS sequence"/>
</dbReference>
<dbReference type="GO" id="GO:0005737">
    <property type="term" value="C:cytoplasm"/>
    <property type="evidence" value="ECO:0007669"/>
    <property type="project" value="UniProtKB-ARBA"/>
</dbReference>
<proteinExistence type="inferred from homology"/>
<evidence type="ECO:0000256" key="1">
    <source>
        <dbReference type="ARBA" id="ARBA00008945"/>
    </source>
</evidence>
<feature type="compositionally biased region" description="Gly residues" evidence="8">
    <location>
        <begin position="1"/>
        <end position="18"/>
    </location>
</feature>
<dbReference type="InterPro" id="IPR014721">
    <property type="entry name" value="Ribsml_uS5_D2-typ_fold_subgr"/>
</dbReference>
<organism evidence="10 11">
    <name type="scientific">Candidatus Vogelbacteria bacterium RIFOXYD1_FULL_51_18</name>
    <dbReference type="NCBI Taxonomy" id="1802440"/>
    <lineage>
        <taxon>Bacteria</taxon>
        <taxon>Candidatus Vogeliibacteriota</taxon>
    </lineage>
</organism>
<dbReference type="EMBL" id="MHTL01000018">
    <property type="protein sequence ID" value="OHA60041.1"/>
    <property type="molecule type" value="Genomic_DNA"/>
</dbReference>
<comment type="similarity">
    <text evidence="1 7">Belongs to the universal ribosomal protein uS5 family.</text>
</comment>
<dbReference type="InterPro" id="IPR000851">
    <property type="entry name" value="Ribosomal_uS5"/>
</dbReference>
<dbReference type="AlphaFoldDB" id="A0A1G2QJA8"/>
<comment type="caution">
    <text evidence="10">The sequence shown here is derived from an EMBL/GenBank/DDBJ whole genome shotgun (WGS) entry which is preliminary data.</text>
</comment>
<dbReference type="InterPro" id="IPR005324">
    <property type="entry name" value="Ribosomal_uS5_C"/>
</dbReference>
<dbReference type="InterPro" id="IPR020568">
    <property type="entry name" value="Ribosomal_Su5_D2-typ_SF"/>
</dbReference>